<dbReference type="RefSeq" id="WP_255331356.1">
    <property type="nucleotide sequence ID" value="NZ_VOTZ01000001.1"/>
</dbReference>
<dbReference type="PANTHER" id="PTHR37810:SF5">
    <property type="entry name" value="IMMUNITY PROTEIN SDPI"/>
    <property type="match status" value="1"/>
</dbReference>
<evidence type="ECO:0000313" key="4">
    <source>
        <dbReference type="Proteomes" id="UP001524383"/>
    </source>
</evidence>
<feature type="transmembrane region" description="Helical" evidence="1">
    <location>
        <begin position="7"/>
        <end position="26"/>
    </location>
</feature>
<evidence type="ECO:0000313" key="3">
    <source>
        <dbReference type="EMBL" id="MCQ1537453.1"/>
    </source>
</evidence>
<comment type="caution">
    <text evidence="3">The sequence shown here is derived from an EMBL/GenBank/DDBJ whole genome shotgun (WGS) entry which is preliminary data.</text>
</comment>
<dbReference type="PANTHER" id="PTHR37810">
    <property type="entry name" value="IMMUNITY PROTEIN SDPI"/>
    <property type="match status" value="1"/>
</dbReference>
<dbReference type="Pfam" id="PF07853">
    <property type="entry name" value="DUF1648"/>
    <property type="match status" value="1"/>
</dbReference>
<dbReference type="InterPro" id="IPR026272">
    <property type="entry name" value="SdpI"/>
</dbReference>
<feature type="transmembrane region" description="Helical" evidence="1">
    <location>
        <begin position="113"/>
        <end position="130"/>
    </location>
</feature>
<keyword evidence="1" id="KW-0812">Transmembrane</keyword>
<feature type="transmembrane region" description="Helical" evidence="1">
    <location>
        <begin position="83"/>
        <end position="107"/>
    </location>
</feature>
<evidence type="ECO:0000256" key="1">
    <source>
        <dbReference type="SAM" id="Phobius"/>
    </source>
</evidence>
<dbReference type="InterPro" id="IPR012867">
    <property type="entry name" value="DUF1648"/>
</dbReference>
<gene>
    <name evidence="3" type="ORF">FTO68_00315</name>
</gene>
<keyword evidence="1" id="KW-1133">Transmembrane helix</keyword>
<feature type="transmembrane region" description="Helical" evidence="1">
    <location>
        <begin position="182"/>
        <end position="203"/>
    </location>
</feature>
<dbReference type="PIRSF" id="PIRSF038959">
    <property type="entry name" value="SdpI"/>
    <property type="match status" value="1"/>
</dbReference>
<keyword evidence="1" id="KW-0472">Membrane</keyword>
<proteinExistence type="predicted"/>
<evidence type="ECO:0000259" key="2">
    <source>
        <dbReference type="Pfam" id="PF07853"/>
    </source>
</evidence>
<feature type="transmembrane region" description="Helical" evidence="1">
    <location>
        <begin position="46"/>
        <end position="71"/>
    </location>
</feature>
<dbReference type="EMBL" id="VOTZ01000001">
    <property type="protein sequence ID" value="MCQ1537453.1"/>
    <property type="molecule type" value="Genomic_DNA"/>
</dbReference>
<dbReference type="InterPro" id="IPR025962">
    <property type="entry name" value="SdpI/YhfL"/>
</dbReference>
<reference evidence="3 4" key="1">
    <citation type="submission" date="2019-08" db="EMBL/GenBank/DDBJ databases">
        <authorList>
            <person name="Chen S.-C."/>
            <person name="Lai M.-C."/>
            <person name="You Y.-T."/>
        </authorList>
    </citation>
    <scope>NUCLEOTIDE SEQUENCE [LARGE SCALE GENOMIC DNA]</scope>
    <source>
        <strain evidence="3 4">P2F9704a</strain>
    </source>
</reference>
<sequence>METHRIATLIIIAASLILAALIYPAAPEQIPTHWNLGGEPDAWSDTAFGLAIIPAILVITALLFGAMLKYIGSGDTKTRRATGWFIVLIIALLFGIQIFQAISILGYPVDPALFFPILFALFYLGLSFLLPRVTKRNTMMGIRTPWTMKSEEVWVRTHQRSARVLQVASGLTLFGIFYPDHLFLFIIIPAILAMVWLVIISYLEFKNLWEMQ</sequence>
<organism evidence="3 4">
    <name type="scientific">Methanocalculus taiwanensis</name>
    <dbReference type="NCBI Taxonomy" id="106207"/>
    <lineage>
        <taxon>Archaea</taxon>
        <taxon>Methanobacteriati</taxon>
        <taxon>Methanobacteriota</taxon>
        <taxon>Stenosarchaea group</taxon>
        <taxon>Methanomicrobia</taxon>
        <taxon>Methanomicrobiales</taxon>
        <taxon>Methanocalculaceae</taxon>
        <taxon>Methanocalculus</taxon>
    </lineage>
</organism>
<protein>
    <submittedName>
        <fullName evidence="3">DUF1648 domain-containing protein</fullName>
    </submittedName>
</protein>
<dbReference type="AlphaFoldDB" id="A0ABD4TI78"/>
<keyword evidence="4" id="KW-1185">Reference proteome</keyword>
<accession>A0ABD4TI78</accession>
<dbReference type="Proteomes" id="UP001524383">
    <property type="component" value="Unassembled WGS sequence"/>
</dbReference>
<dbReference type="Pfam" id="PF13630">
    <property type="entry name" value="SdpI"/>
    <property type="match status" value="1"/>
</dbReference>
<name>A0ABD4TI78_9EURY</name>
<feature type="domain" description="DUF1648" evidence="2">
    <location>
        <begin position="10"/>
        <end position="57"/>
    </location>
</feature>